<accession>A0A097BYP2</accession>
<dbReference type="RefSeq" id="YP_009219122.1">
    <property type="nucleotide sequence ID" value="NC_029018.2"/>
</dbReference>
<dbReference type="KEGG" id="vg:26645084"/>
<name>A0A097BYP2_9CAUD</name>
<proteinExistence type="predicted"/>
<organism evidence="1 2">
    <name type="scientific">Mycobacterium phage Anubis</name>
    <dbReference type="NCBI Taxonomy" id="1354511"/>
    <lineage>
        <taxon>Viruses</taxon>
        <taxon>Duplodnaviria</taxon>
        <taxon>Heunggongvirae</taxon>
        <taxon>Uroviricota</taxon>
        <taxon>Caudoviricetes</taxon>
        <taxon>Microwolfvirus</taxon>
        <taxon>Microwolfvirus JHC117</taxon>
    </lineage>
</organism>
<reference evidence="2" key="1">
    <citation type="submission" date="2015-09" db="EMBL/GenBank/DDBJ databases">
        <authorList>
            <person name="Jackson K.R."/>
            <person name="Lunt B.L."/>
            <person name="Fisher J.N.B."/>
            <person name="Gardner A.V."/>
            <person name="Bailey M.E."/>
            <person name="Deus L.M."/>
            <person name="Earl A.S."/>
            <person name="Gibby P.D."/>
            <person name="Hartmann K.A."/>
            <person name="Liu J.E."/>
            <person name="Manci A.M."/>
            <person name="Nielsen D.A."/>
            <person name="Solomon M.B."/>
            <person name="Breakwell D.P."/>
            <person name="Burnett S.H."/>
            <person name="Grose J.H."/>
        </authorList>
    </citation>
    <scope>NUCLEOTIDE SEQUENCE [LARGE SCALE GENOMIC DNA]</scope>
</reference>
<dbReference type="Proteomes" id="UP000029893">
    <property type="component" value="Segment"/>
</dbReference>
<sequence>MLRVGLNFPNGDLVEVAVTGWTDPLNALSALRHLGTEEALSKIYEAGTE</sequence>
<gene>
    <name evidence="1" type="primary">63</name>
    <name evidence="1" type="ORF">ANUBIS_63</name>
</gene>
<evidence type="ECO:0000313" key="2">
    <source>
        <dbReference type="Proteomes" id="UP000029893"/>
    </source>
</evidence>
<protein>
    <submittedName>
        <fullName evidence="1">Uncharacterized protein</fullName>
    </submittedName>
</protein>
<dbReference type="EMBL" id="KF279418">
    <property type="protein sequence ID" value="AIS74138.1"/>
    <property type="molecule type" value="Genomic_DNA"/>
</dbReference>
<dbReference type="GeneID" id="26645084"/>
<evidence type="ECO:0000313" key="1">
    <source>
        <dbReference type="EMBL" id="AIS74138.1"/>
    </source>
</evidence>